<protein>
    <submittedName>
        <fullName evidence="1">Uncharacterized protein</fullName>
    </submittedName>
</protein>
<keyword evidence="2" id="KW-1185">Reference proteome</keyword>
<name>A0ABV2D4B7_9SPHN</name>
<evidence type="ECO:0000313" key="1">
    <source>
        <dbReference type="EMBL" id="MET1756469.1"/>
    </source>
</evidence>
<dbReference type="Proteomes" id="UP001548713">
    <property type="component" value="Unassembled WGS sequence"/>
</dbReference>
<proteinExistence type="predicted"/>
<gene>
    <name evidence="1" type="ORF">ABVV53_13580</name>
</gene>
<sequence>MTHHWTEEAGEIANLARAADAIEVAGCREIEGAVERCDGIGRKCDYAGGGRRHRRVARACSSSHRFAAAGPSCSILRRYSALLRENAACRSVCETCRDDVVCLGALVCLSPGLSVTMSCW</sequence>
<comment type="caution">
    <text evidence="1">The sequence shown here is derived from an EMBL/GenBank/DDBJ whole genome shotgun (WGS) entry which is preliminary data.</text>
</comment>
<organism evidence="1 2">
    <name type="scientific">Novosphingobium kalidii</name>
    <dbReference type="NCBI Taxonomy" id="3230299"/>
    <lineage>
        <taxon>Bacteria</taxon>
        <taxon>Pseudomonadati</taxon>
        <taxon>Pseudomonadota</taxon>
        <taxon>Alphaproteobacteria</taxon>
        <taxon>Sphingomonadales</taxon>
        <taxon>Sphingomonadaceae</taxon>
        <taxon>Novosphingobium</taxon>
    </lineage>
</organism>
<dbReference type="EMBL" id="JBEWLY010000022">
    <property type="protein sequence ID" value="MET1756469.1"/>
    <property type="molecule type" value="Genomic_DNA"/>
</dbReference>
<evidence type="ECO:0000313" key="2">
    <source>
        <dbReference type="Proteomes" id="UP001548713"/>
    </source>
</evidence>
<reference evidence="1 2" key="1">
    <citation type="submission" date="2024-07" db="EMBL/GenBank/DDBJ databases">
        <title>Novosphingobium kalidii RD2P27.</title>
        <authorList>
            <person name="Sun J.-Q."/>
        </authorList>
    </citation>
    <scope>NUCLEOTIDE SEQUENCE [LARGE SCALE GENOMIC DNA]</scope>
    <source>
        <strain evidence="1 2">RD2P27</strain>
    </source>
</reference>
<dbReference type="RefSeq" id="WP_353984961.1">
    <property type="nucleotide sequence ID" value="NZ_JBEWLY010000022.1"/>
</dbReference>
<accession>A0ABV2D4B7</accession>